<dbReference type="EMBL" id="GL377304">
    <property type="protein sequence ID" value="EFI99578.1"/>
    <property type="molecule type" value="Genomic_DNA"/>
</dbReference>
<accession>D8Q0A1</accession>
<evidence type="ECO:0000256" key="1">
    <source>
        <dbReference type="SAM" id="MobiDB-lite"/>
    </source>
</evidence>
<dbReference type="VEuPathDB" id="FungiDB:SCHCODRAFT_02615615"/>
<name>D8Q0A1_SCHCM</name>
<feature type="region of interest" description="Disordered" evidence="1">
    <location>
        <begin position="1"/>
        <end position="45"/>
    </location>
</feature>
<keyword evidence="3" id="KW-1185">Reference proteome</keyword>
<dbReference type="Proteomes" id="UP000007431">
    <property type="component" value="Unassembled WGS sequence"/>
</dbReference>
<dbReference type="KEGG" id="scm:SCHCO_02615615"/>
<dbReference type="HOGENOM" id="CLU_1027305_0_0_1"/>
<dbReference type="RefSeq" id="XP_003034481.1">
    <property type="nucleotide sequence ID" value="XM_003034435.1"/>
</dbReference>
<dbReference type="OrthoDB" id="10364491at2759"/>
<evidence type="ECO:0000313" key="3">
    <source>
        <dbReference type="Proteomes" id="UP000007431"/>
    </source>
</evidence>
<proteinExistence type="predicted"/>
<feature type="non-terminal residue" evidence="2">
    <location>
        <position position="271"/>
    </location>
</feature>
<feature type="compositionally biased region" description="Polar residues" evidence="1">
    <location>
        <begin position="99"/>
        <end position="112"/>
    </location>
</feature>
<feature type="region of interest" description="Disordered" evidence="1">
    <location>
        <begin position="97"/>
        <end position="118"/>
    </location>
</feature>
<organism evidence="3">
    <name type="scientific">Schizophyllum commune (strain H4-8 / FGSC 9210)</name>
    <name type="common">Split gill fungus</name>
    <dbReference type="NCBI Taxonomy" id="578458"/>
    <lineage>
        <taxon>Eukaryota</taxon>
        <taxon>Fungi</taxon>
        <taxon>Dikarya</taxon>
        <taxon>Basidiomycota</taxon>
        <taxon>Agaricomycotina</taxon>
        <taxon>Agaricomycetes</taxon>
        <taxon>Agaricomycetidae</taxon>
        <taxon>Agaricales</taxon>
        <taxon>Schizophyllaceae</taxon>
        <taxon>Schizophyllum</taxon>
    </lineage>
</organism>
<feature type="compositionally biased region" description="Low complexity" evidence="1">
    <location>
        <begin position="1"/>
        <end position="13"/>
    </location>
</feature>
<dbReference type="GeneID" id="9585603"/>
<feature type="compositionally biased region" description="Low complexity" evidence="1">
    <location>
        <begin position="24"/>
        <end position="44"/>
    </location>
</feature>
<evidence type="ECO:0000313" key="2">
    <source>
        <dbReference type="EMBL" id="EFI99578.1"/>
    </source>
</evidence>
<reference evidence="2 3" key="1">
    <citation type="journal article" date="2010" name="Nat. Biotechnol.">
        <title>Genome sequence of the model mushroom Schizophyllum commune.</title>
        <authorList>
            <person name="Ohm R.A."/>
            <person name="de Jong J.F."/>
            <person name="Lugones L.G."/>
            <person name="Aerts A."/>
            <person name="Kothe E."/>
            <person name="Stajich J.E."/>
            <person name="de Vries R.P."/>
            <person name="Record E."/>
            <person name="Levasseur A."/>
            <person name="Baker S.E."/>
            <person name="Bartholomew K.A."/>
            <person name="Coutinho P.M."/>
            <person name="Erdmann S."/>
            <person name="Fowler T.J."/>
            <person name="Gathman A.C."/>
            <person name="Lombard V."/>
            <person name="Henrissat B."/>
            <person name="Knabe N."/>
            <person name="Kuees U."/>
            <person name="Lilly W.W."/>
            <person name="Lindquist E."/>
            <person name="Lucas S."/>
            <person name="Magnuson J.K."/>
            <person name="Piumi F."/>
            <person name="Raudaskoski M."/>
            <person name="Salamov A."/>
            <person name="Schmutz J."/>
            <person name="Schwarze F.W.M.R."/>
            <person name="vanKuyk P.A."/>
            <person name="Horton J.S."/>
            <person name="Grigoriev I.V."/>
            <person name="Woesten H.A.B."/>
        </authorList>
    </citation>
    <scope>NUCLEOTIDE SEQUENCE [LARGE SCALE GENOMIC DNA]</scope>
    <source>
        <strain evidence="3">H4-8 / FGSC 9210</strain>
    </source>
</reference>
<protein>
    <submittedName>
        <fullName evidence="2">Uncharacterized protein</fullName>
    </submittedName>
</protein>
<gene>
    <name evidence="2" type="ORF">SCHCODRAFT_107010</name>
</gene>
<sequence>MSLLYAAPRSSKASRSRASEDVGSQTAQSTSAQPSSSPDQASSSMFIFPSRIITTPTDLGTLSDEGSSVLSDADYSALSTADLSPLSTSERSPYLESISGFSDLSPSTSARSQGEGYGDHTETLQHVYAIRRTPLPAYPPQPGCSPTARPGMQRGSWQWEELRQRQGNVVYSLPSRPKLSPALQRQVPVEPRRPRNWLLSLFASFFSIDPDTLALVRDDSSSRELLFPGPPLTIREDAGDDRSSGDARIAYLLCDAGEEGRIFRKAITSAD</sequence>
<dbReference type="AlphaFoldDB" id="D8Q0A1"/>
<dbReference type="InParanoid" id="D8Q0A1"/>